<dbReference type="HOGENOM" id="CLU_2805292_0_0_3"/>
<dbReference type="KEGG" id="cyp:PCC8801_3624"/>
<gene>
    <name evidence="2" type="ordered locus">PCC8801_3624</name>
</gene>
<name>B7K1P4_RIPO1</name>
<dbReference type="EMBL" id="CP001287">
    <property type="protein sequence ID" value="ACK67586.1"/>
    <property type="molecule type" value="Genomic_DNA"/>
</dbReference>
<proteinExistence type="predicted"/>
<keyword evidence="3" id="KW-1185">Reference proteome</keyword>
<dbReference type="RefSeq" id="WP_012596844.1">
    <property type="nucleotide sequence ID" value="NC_011726.1"/>
</dbReference>
<feature type="region of interest" description="Disordered" evidence="1">
    <location>
        <begin position="42"/>
        <end position="67"/>
    </location>
</feature>
<evidence type="ECO:0000313" key="3">
    <source>
        <dbReference type="Proteomes" id="UP000008204"/>
    </source>
</evidence>
<organism evidence="2 3">
    <name type="scientific">Rippkaea orientalis (strain PCC 8801 / RF-1)</name>
    <name type="common">Cyanothece sp. (strain PCC 8801)</name>
    <dbReference type="NCBI Taxonomy" id="41431"/>
    <lineage>
        <taxon>Bacteria</taxon>
        <taxon>Bacillati</taxon>
        <taxon>Cyanobacteriota</taxon>
        <taxon>Cyanophyceae</taxon>
        <taxon>Oscillatoriophycideae</taxon>
        <taxon>Chroococcales</taxon>
        <taxon>Aphanothecaceae</taxon>
        <taxon>Rippkaea</taxon>
        <taxon>Rippkaea orientalis</taxon>
    </lineage>
</organism>
<protein>
    <submittedName>
        <fullName evidence="2">Uncharacterized protein</fullName>
    </submittedName>
</protein>
<reference evidence="3" key="1">
    <citation type="journal article" date="2011" name="MBio">
        <title>Novel metabolic attributes of the genus Cyanothece, comprising a group of unicellular nitrogen-fixing Cyanobacteria.</title>
        <authorList>
            <person name="Bandyopadhyay A."/>
            <person name="Elvitigala T."/>
            <person name="Welsh E."/>
            <person name="Stockel J."/>
            <person name="Liberton M."/>
            <person name="Min H."/>
            <person name="Sherman L.A."/>
            <person name="Pakrasi H.B."/>
        </authorList>
    </citation>
    <scope>NUCLEOTIDE SEQUENCE [LARGE SCALE GENOMIC DNA]</scope>
    <source>
        <strain evidence="3">PCC 8801</strain>
    </source>
</reference>
<accession>B7K1P4</accession>
<dbReference type="Proteomes" id="UP000008204">
    <property type="component" value="Chromosome"/>
</dbReference>
<dbReference type="STRING" id="41431.PCC8801_3624"/>
<dbReference type="AlphaFoldDB" id="B7K1P4"/>
<evidence type="ECO:0000256" key="1">
    <source>
        <dbReference type="SAM" id="MobiDB-lite"/>
    </source>
</evidence>
<evidence type="ECO:0000313" key="2">
    <source>
        <dbReference type="EMBL" id="ACK67586.1"/>
    </source>
</evidence>
<sequence length="67" mass="7487">MKVLQSTFLFAMVISGTVTIELISNTVNAQTIVTDKSQLEQSFNSNCNSNDHERHDQNSHPPKKPKS</sequence>